<dbReference type="EMBL" id="SNZV01000005">
    <property type="protein sequence ID" value="TDS13155.1"/>
    <property type="molecule type" value="Genomic_DNA"/>
</dbReference>
<keyword evidence="2" id="KW-1133">Transmembrane helix</keyword>
<gene>
    <name evidence="3" type="ORF">B0I21_105289</name>
</gene>
<keyword evidence="2" id="KW-0472">Membrane</keyword>
<feature type="transmembrane region" description="Helical" evidence="2">
    <location>
        <begin position="12"/>
        <end position="30"/>
    </location>
</feature>
<reference evidence="3 4" key="1">
    <citation type="submission" date="2019-03" db="EMBL/GenBank/DDBJ databases">
        <title>Genomic Encyclopedia of Type Strains, Phase III (KMG-III): the genomes of soil and plant-associated and newly described type strains.</title>
        <authorList>
            <person name="Whitman W."/>
        </authorList>
    </citation>
    <scope>NUCLEOTIDE SEQUENCE [LARGE SCALE GENOMIC DNA]</scope>
    <source>
        <strain evidence="3 4">CGMCC 1.12801</strain>
    </source>
</reference>
<name>A0A4R7D0Y5_9SPHI</name>
<organism evidence="3 4">
    <name type="scientific">Sphingobacterium paludis</name>
    <dbReference type="NCBI Taxonomy" id="1476465"/>
    <lineage>
        <taxon>Bacteria</taxon>
        <taxon>Pseudomonadati</taxon>
        <taxon>Bacteroidota</taxon>
        <taxon>Sphingobacteriia</taxon>
        <taxon>Sphingobacteriales</taxon>
        <taxon>Sphingobacteriaceae</taxon>
        <taxon>Sphingobacterium</taxon>
    </lineage>
</organism>
<proteinExistence type="predicted"/>
<feature type="transmembrane region" description="Helical" evidence="2">
    <location>
        <begin position="64"/>
        <end position="82"/>
    </location>
</feature>
<dbReference type="AlphaFoldDB" id="A0A4R7D0Y5"/>
<evidence type="ECO:0000313" key="3">
    <source>
        <dbReference type="EMBL" id="TDS13155.1"/>
    </source>
</evidence>
<feature type="transmembrane region" description="Helical" evidence="2">
    <location>
        <begin position="42"/>
        <end position="59"/>
    </location>
</feature>
<protein>
    <submittedName>
        <fullName evidence="3">Uncharacterized protein</fullName>
    </submittedName>
</protein>
<accession>A0A4R7D0Y5</accession>
<comment type="caution">
    <text evidence="3">The sequence shown here is derived from an EMBL/GenBank/DDBJ whole genome shotgun (WGS) entry which is preliminary data.</text>
</comment>
<feature type="transmembrane region" description="Helical" evidence="2">
    <location>
        <begin position="88"/>
        <end position="109"/>
    </location>
</feature>
<keyword evidence="4" id="KW-1185">Reference proteome</keyword>
<evidence type="ECO:0000256" key="1">
    <source>
        <dbReference type="SAM" id="MobiDB-lite"/>
    </source>
</evidence>
<keyword evidence="2" id="KW-0812">Transmembrane</keyword>
<evidence type="ECO:0000256" key="2">
    <source>
        <dbReference type="SAM" id="Phobius"/>
    </source>
</evidence>
<sequence length="143" mass="16303">MIDMKRITVRIQGFYYMAIGIWPLIHASSYREVYGFTNEDTVLTLVGLLTICAAISLLIKRYSFLGLCLALSFLYIDVRYLIQDNFSFHFIIDMLAQSSFIGLIAYEAYLRYKQSRGNRFKVGTATQQAMPSPDTLPGDAVNF</sequence>
<feature type="region of interest" description="Disordered" evidence="1">
    <location>
        <begin position="124"/>
        <end position="143"/>
    </location>
</feature>
<evidence type="ECO:0000313" key="4">
    <source>
        <dbReference type="Proteomes" id="UP000294752"/>
    </source>
</evidence>
<dbReference type="Proteomes" id="UP000294752">
    <property type="component" value="Unassembled WGS sequence"/>
</dbReference>